<reference evidence="3" key="1">
    <citation type="submission" date="2023-10" db="EMBL/GenBank/DDBJ databases">
        <authorList>
            <person name="Chen Y."/>
            <person name="Shah S."/>
            <person name="Dougan E. K."/>
            <person name="Thang M."/>
            <person name="Chan C."/>
        </authorList>
    </citation>
    <scope>NUCLEOTIDE SEQUENCE [LARGE SCALE GENOMIC DNA]</scope>
</reference>
<organism evidence="3 4">
    <name type="scientific">Prorocentrum cordatum</name>
    <dbReference type="NCBI Taxonomy" id="2364126"/>
    <lineage>
        <taxon>Eukaryota</taxon>
        <taxon>Sar</taxon>
        <taxon>Alveolata</taxon>
        <taxon>Dinophyceae</taxon>
        <taxon>Prorocentrales</taxon>
        <taxon>Prorocentraceae</taxon>
        <taxon>Prorocentrum</taxon>
    </lineage>
</organism>
<dbReference type="EMBL" id="CAUYUJ010019093">
    <property type="protein sequence ID" value="CAK0888554.1"/>
    <property type="molecule type" value="Genomic_DNA"/>
</dbReference>
<name>A0ABN9WPE6_9DINO</name>
<evidence type="ECO:0000313" key="3">
    <source>
        <dbReference type="EMBL" id="CAK0888554.1"/>
    </source>
</evidence>
<feature type="region of interest" description="Disordered" evidence="2">
    <location>
        <begin position="61"/>
        <end position="85"/>
    </location>
</feature>
<evidence type="ECO:0000256" key="1">
    <source>
        <dbReference type="SAM" id="Coils"/>
    </source>
</evidence>
<proteinExistence type="predicted"/>
<evidence type="ECO:0000313" key="4">
    <source>
        <dbReference type="Proteomes" id="UP001189429"/>
    </source>
</evidence>
<keyword evidence="4" id="KW-1185">Reference proteome</keyword>
<evidence type="ECO:0000256" key="2">
    <source>
        <dbReference type="SAM" id="MobiDB-lite"/>
    </source>
</evidence>
<gene>
    <name evidence="3" type="ORF">PCOR1329_LOCUS69325</name>
</gene>
<dbReference type="Proteomes" id="UP001189429">
    <property type="component" value="Unassembled WGS sequence"/>
</dbReference>
<sequence length="217" mass="24472">MSDDDALFGGQLEQYEADRSRRIALERELQELEDESERGRQVLDSLDEKIRTLREEAGVRRRRLRRRRRRPRRRSGGTADVEQQRLLKPERGCSACRAVTLQVDAAAQSLLGSAGHVARTLLRDPDADRAELLDTVLRYLEPVKHLDPDLEELYGRAQARLACLSLPPDSADGSDLVWDGATWIAVVGDELITGREVHRDPVVRDGDLQGRSSCRIA</sequence>
<feature type="compositionally biased region" description="Basic residues" evidence="2">
    <location>
        <begin position="61"/>
        <end position="75"/>
    </location>
</feature>
<protein>
    <submittedName>
        <fullName evidence="3">Uncharacterized protein</fullName>
    </submittedName>
</protein>
<accession>A0ABN9WPE6</accession>
<feature type="coiled-coil region" evidence="1">
    <location>
        <begin position="15"/>
        <end position="56"/>
    </location>
</feature>
<keyword evidence="1" id="KW-0175">Coiled coil</keyword>
<comment type="caution">
    <text evidence="3">The sequence shown here is derived from an EMBL/GenBank/DDBJ whole genome shotgun (WGS) entry which is preliminary data.</text>
</comment>